<accession>A0A9P7K9B1</accession>
<feature type="region of interest" description="Disordered" evidence="1">
    <location>
        <begin position="56"/>
        <end position="79"/>
    </location>
</feature>
<dbReference type="Proteomes" id="UP000717328">
    <property type="component" value="Unassembled WGS sequence"/>
</dbReference>
<reference evidence="2" key="2">
    <citation type="submission" date="2021-10" db="EMBL/GenBank/DDBJ databases">
        <title>Phylogenomics reveals ancestral predisposition of the termite-cultivated fungus Termitomyces towards a domesticated lifestyle.</title>
        <authorList>
            <person name="Auxier B."/>
            <person name="Grum-Grzhimaylo A."/>
            <person name="Cardenas M.E."/>
            <person name="Lodge J.D."/>
            <person name="Laessoe T."/>
            <person name="Pedersen O."/>
            <person name="Smith M.E."/>
            <person name="Kuyper T.W."/>
            <person name="Franco-Molano E.A."/>
            <person name="Baroni T.J."/>
            <person name="Aanen D.K."/>
        </authorList>
    </citation>
    <scope>NUCLEOTIDE SEQUENCE</scope>
    <source>
        <strain evidence="2">D49</strain>
    </source>
</reference>
<protein>
    <submittedName>
        <fullName evidence="2">Uncharacterized protein</fullName>
    </submittedName>
</protein>
<dbReference type="AlphaFoldDB" id="A0A9P7K9B1"/>
<evidence type="ECO:0000256" key="1">
    <source>
        <dbReference type="SAM" id="MobiDB-lite"/>
    </source>
</evidence>
<keyword evidence="3" id="KW-1185">Reference proteome</keyword>
<evidence type="ECO:0000313" key="3">
    <source>
        <dbReference type="Proteomes" id="UP000717328"/>
    </source>
</evidence>
<dbReference type="EMBL" id="JABCKI010005715">
    <property type="protein sequence ID" value="KAG5639676.1"/>
    <property type="molecule type" value="Genomic_DNA"/>
</dbReference>
<sequence>MYTHQNNMYVSSIPDAVHTIHSEYVTEHESRKFQQQQQQQHKLDGFNNFRSNNFNQFPATRPRHTPRTTFPTSNQFRDTTSYFPTSATDIFPPMTSPPQSHLQFESRASYEFNGGQINLNGLGPKQPYLDLYPSQNVIPSHSVNGSKTHQQQQPQHSAYSAPYSNGPHLSSQTPYGPHVPAASMTPSANGTNAPLLSNGSQALALPASASTVNGSNLATNAEEISTIFVVGFPEDMQACADWTHFVCIGLT</sequence>
<feature type="region of interest" description="Disordered" evidence="1">
    <location>
        <begin position="134"/>
        <end position="186"/>
    </location>
</feature>
<comment type="caution">
    <text evidence="2">The sequence shown here is derived from an EMBL/GenBank/DDBJ whole genome shotgun (WGS) entry which is preliminary data.</text>
</comment>
<reference evidence="2" key="1">
    <citation type="submission" date="2021-02" db="EMBL/GenBank/DDBJ databases">
        <authorList>
            <person name="Nieuwenhuis M."/>
            <person name="Van De Peppel L.J.J."/>
        </authorList>
    </citation>
    <scope>NUCLEOTIDE SEQUENCE</scope>
    <source>
        <strain evidence="2">D49</strain>
    </source>
</reference>
<name>A0A9P7K9B1_9AGAR</name>
<organism evidence="2 3">
    <name type="scientific">Sphagnurus paluster</name>
    <dbReference type="NCBI Taxonomy" id="117069"/>
    <lineage>
        <taxon>Eukaryota</taxon>
        <taxon>Fungi</taxon>
        <taxon>Dikarya</taxon>
        <taxon>Basidiomycota</taxon>
        <taxon>Agaricomycotina</taxon>
        <taxon>Agaricomycetes</taxon>
        <taxon>Agaricomycetidae</taxon>
        <taxon>Agaricales</taxon>
        <taxon>Tricholomatineae</taxon>
        <taxon>Lyophyllaceae</taxon>
        <taxon>Sphagnurus</taxon>
    </lineage>
</organism>
<gene>
    <name evidence="2" type="ORF">H0H81_005859</name>
</gene>
<feature type="compositionally biased region" description="Polar residues" evidence="1">
    <location>
        <begin position="134"/>
        <end position="158"/>
    </location>
</feature>
<proteinExistence type="predicted"/>
<evidence type="ECO:0000313" key="2">
    <source>
        <dbReference type="EMBL" id="KAG5639676.1"/>
    </source>
</evidence>
<dbReference type="OrthoDB" id="431169at2759"/>